<protein>
    <submittedName>
        <fullName evidence="2">N-acetylneuraminate synthase</fullName>
    </submittedName>
</protein>
<organism evidence="2 3">
    <name type="scientific">Candidatus Methylobacter oryzae</name>
    <dbReference type="NCBI Taxonomy" id="2497749"/>
    <lineage>
        <taxon>Bacteria</taxon>
        <taxon>Pseudomonadati</taxon>
        <taxon>Pseudomonadota</taxon>
        <taxon>Gammaproteobacteria</taxon>
        <taxon>Methylococcales</taxon>
        <taxon>Methylococcaceae</taxon>
        <taxon>Methylobacter</taxon>
    </lineage>
</organism>
<dbReference type="Pfam" id="PF03102">
    <property type="entry name" value="NeuB"/>
    <property type="match status" value="1"/>
</dbReference>
<dbReference type="InterPro" id="IPR036732">
    <property type="entry name" value="AFP_Neu5c_C_sf"/>
</dbReference>
<dbReference type="SMART" id="SM00858">
    <property type="entry name" value="SAF"/>
    <property type="match status" value="1"/>
</dbReference>
<dbReference type="InterPro" id="IPR006190">
    <property type="entry name" value="SAF_AFP_Neu5Ac"/>
</dbReference>
<dbReference type="InterPro" id="IPR013132">
    <property type="entry name" value="PseI/NeuA/B-like_N"/>
</dbReference>
<evidence type="ECO:0000313" key="2">
    <source>
        <dbReference type="EMBL" id="TRW97071.1"/>
    </source>
</evidence>
<sequence>MKSSQYGVNILNQPDRVLNIAGKLIGDTYPTYFIADIAANHDGDLERAKDLIYMAAEAGADAAKFQHFKATTIVSDVGFKALGQQQSHQAKWKKSVVEVYQDASVPLMWTATLKETCDKAGICFFTSPYDKALVDHIEPYVPAFKIGSGDITWLEIIEHIAAKQKPYIIATGASSMDDVGRAVDAALAINPQIALMQCNTNYTANLENFKYIQLNVLKCYRTMYPDMVLGLSDHTLGHATVLGAVTLGARMIEKHFTDDIHRDGPDHGFSMTPEAWKTMVEAVRELENALGSGIKRIEANEVETSVLQRRSIRLLQDLPAGTELTREHLTVLRPCPVDAISPAMIAQVVGRRLAHDIKSGEYLKWNDLA</sequence>
<evidence type="ECO:0000259" key="1">
    <source>
        <dbReference type="PROSITE" id="PS50844"/>
    </source>
</evidence>
<dbReference type="InterPro" id="IPR051690">
    <property type="entry name" value="PseI-like"/>
</dbReference>
<dbReference type="Pfam" id="PF08666">
    <property type="entry name" value="SAF"/>
    <property type="match status" value="1"/>
</dbReference>
<feature type="domain" description="AFP-like" evidence="1">
    <location>
        <begin position="311"/>
        <end position="369"/>
    </location>
</feature>
<dbReference type="PANTHER" id="PTHR42966">
    <property type="entry name" value="N-ACETYLNEURAMINATE SYNTHASE"/>
    <property type="match status" value="1"/>
</dbReference>
<name>A0ABY3CBY2_9GAMM</name>
<proteinExistence type="predicted"/>
<dbReference type="InterPro" id="IPR057736">
    <property type="entry name" value="SAF_PseI/NeuA/NeuB"/>
</dbReference>
<reference evidence="2 3" key="1">
    <citation type="journal article" date="2019" name="Antonie Van Leeuwenhoek">
        <title>Description of 'Ca. Methylobacter oryzae' KRF1, a novel species from the environmentally important Methylobacter clade 2.</title>
        <authorList>
            <person name="Khatri K."/>
            <person name="Mohite J.A."/>
            <person name="Pandit P.S."/>
            <person name="Bahulikar R."/>
            <person name="Rahalkar M.C."/>
        </authorList>
    </citation>
    <scope>NUCLEOTIDE SEQUENCE [LARGE SCALE GENOMIC DNA]</scope>
    <source>
        <strain evidence="2 3">KRF1</strain>
    </source>
</reference>
<dbReference type="CDD" id="cd11615">
    <property type="entry name" value="SAF_NeuB_like"/>
    <property type="match status" value="1"/>
</dbReference>
<dbReference type="PROSITE" id="PS50844">
    <property type="entry name" value="AFP_LIKE"/>
    <property type="match status" value="1"/>
</dbReference>
<gene>
    <name evidence="2" type="ORF">EKO24_007960</name>
</gene>
<keyword evidence="3" id="KW-1185">Reference proteome</keyword>
<dbReference type="SUPFAM" id="SSF51569">
    <property type="entry name" value="Aldolase"/>
    <property type="match status" value="1"/>
</dbReference>
<evidence type="ECO:0000313" key="3">
    <source>
        <dbReference type="Proteomes" id="UP000733744"/>
    </source>
</evidence>
<dbReference type="Gene3D" id="3.20.20.70">
    <property type="entry name" value="Aldolase class I"/>
    <property type="match status" value="1"/>
</dbReference>
<comment type="caution">
    <text evidence="2">The sequence shown here is derived from an EMBL/GenBank/DDBJ whole genome shotgun (WGS) entry which is preliminary data.</text>
</comment>
<dbReference type="InterPro" id="IPR013974">
    <property type="entry name" value="SAF"/>
</dbReference>
<dbReference type="SUPFAM" id="SSF51269">
    <property type="entry name" value="AFP III-like domain"/>
    <property type="match status" value="1"/>
</dbReference>
<dbReference type="Proteomes" id="UP000733744">
    <property type="component" value="Unassembled WGS sequence"/>
</dbReference>
<dbReference type="InterPro" id="IPR013785">
    <property type="entry name" value="Aldolase_TIM"/>
</dbReference>
<dbReference type="PANTHER" id="PTHR42966:SF2">
    <property type="entry name" value="PSEUDAMINIC ACID SYNTHASE"/>
    <property type="match status" value="1"/>
</dbReference>
<dbReference type="EMBL" id="RYFG02000076">
    <property type="protein sequence ID" value="TRW97071.1"/>
    <property type="molecule type" value="Genomic_DNA"/>
</dbReference>
<dbReference type="Gene3D" id="3.90.1210.10">
    <property type="entry name" value="Antifreeze-like/N-acetylneuraminic acid synthase C-terminal domain"/>
    <property type="match status" value="1"/>
</dbReference>
<accession>A0ABY3CBY2</accession>